<dbReference type="InterPro" id="IPR018108">
    <property type="entry name" value="MCP_transmembrane"/>
</dbReference>
<evidence type="ECO:0000256" key="10">
    <source>
        <dbReference type="SAM" id="SignalP"/>
    </source>
</evidence>
<evidence type="ECO:0000256" key="2">
    <source>
        <dbReference type="ARBA" id="ARBA00006375"/>
    </source>
</evidence>
<feature type="chain" id="PRO_5012767763" evidence="10">
    <location>
        <begin position="19"/>
        <end position="108"/>
    </location>
</feature>
<keyword evidence="7 8" id="KW-0472">Membrane</keyword>
<dbReference type="PROSITE" id="PS50920">
    <property type="entry name" value="SOLCAR"/>
    <property type="match status" value="1"/>
</dbReference>
<proteinExistence type="inferred from homology"/>
<comment type="subcellular location">
    <subcellularLocation>
        <location evidence="1">Membrane</location>
        <topology evidence="1">Multi-pass membrane protein</topology>
    </subcellularLocation>
</comment>
<keyword evidence="10" id="KW-0732">Signal</keyword>
<keyword evidence="4 8" id="KW-0812">Transmembrane</keyword>
<evidence type="ECO:0000256" key="6">
    <source>
        <dbReference type="ARBA" id="ARBA00022989"/>
    </source>
</evidence>
<evidence type="ECO:0000256" key="3">
    <source>
        <dbReference type="ARBA" id="ARBA00022448"/>
    </source>
</evidence>
<dbReference type="EnsemblMetazoa" id="BGLB035202-RA">
    <property type="protein sequence ID" value="BGLB035202-PA"/>
    <property type="gene ID" value="BGLB035202"/>
</dbReference>
<name>A0A2C9LUN0_BIOGL</name>
<dbReference type="VEuPathDB" id="VectorBase:BGLB035202"/>
<dbReference type="VEuPathDB" id="VectorBase:BGLAX_033226"/>
<keyword evidence="6" id="KW-1133">Transmembrane helix</keyword>
<evidence type="ECO:0000256" key="8">
    <source>
        <dbReference type="PROSITE-ProRule" id="PRU00282"/>
    </source>
</evidence>
<dbReference type="InterPro" id="IPR023395">
    <property type="entry name" value="MCP_dom_sf"/>
</dbReference>
<dbReference type="Gene3D" id="1.50.40.10">
    <property type="entry name" value="Mitochondrial carrier domain"/>
    <property type="match status" value="1"/>
</dbReference>
<keyword evidence="3 9" id="KW-0813">Transport</keyword>
<reference evidence="11" key="1">
    <citation type="submission" date="2020-05" db="UniProtKB">
        <authorList>
            <consortium name="EnsemblMetazoa"/>
        </authorList>
    </citation>
    <scope>IDENTIFICATION</scope>
    <source>
        <strain evidence="11">BB02</strain>
    </source>
</reference>
<dbReference type="PANTHER" id="PTHR45618">
    <property type="entry name" value="MITOCHONDRIAL DICARBOXYLATE CARRIER-RELATED"/>
    <property type="match status" value="1"/>
</dbReference>
<evidence type="ECO:0000256" key="7">
    <source>
        <dbReference type="ARBA" id="ARBA00023136"/>
    </source>
</evidence>
<feature type="repeat" description="Solcar" evidence="8">
    <location>
        <begin position="47"/>
        <end position="108"/>
    </location>
</feature>
<dbReference type="AlphaFoldDB" id="A0A2C9LUN0"/>
<evidence type="ECO:0000313" key="11">
    <source>
        <dbReference type="EnsemblMetazoa" id="BGLB035202-PA"/>
    </source>
</evidence>
<dbReference type="Proteomes" id="UP000076420">
    <property type="component" value="Unassembled WGS sequence"/>
</dbReference>
<comment type="similarity">
    <text evidence="2 9">Belongs to the mitochondrial carrier (TC 2.A.29) family.</text>
</comment>
<dbReference type="InterPro" id="IPR050391">
    <property type="entry name" value="Mito_Metabolite_Transporter"/>
</dbReference>
<dbReference type="KEGG" id="bgt:106068655"/>
<feature type="signal peptide" evidence="10">
    <location>
        <begin position="1"/>
        <end position="18"/>
    </location>
</feature>
<gene>
    <name evidence="11" type="primary">106068655</name>
</gene>
<keyword evidence="5" id="KW-0677">Repeat</keyword>
<evidence type="ECO:0000256" key="5">
    <source>
        <dbReference type="ARBA" id="ARBA00022737"/>
    </source>
</evidence>
<accession>A0A2C9LUN0</accession>
<dbReference type="GO" id="GO:0016020">
    <property type="term" value="C:membrane"/>
    <property type="evidence" value="ECO:0007669"/>
    <property type="project" value="UniProtKB-SubCell"/>
</dbReference>
<sequence length="108" mass="11889">MTINFCLSIMYLFRLAPALLRQATYGTIKIGVYHSLKRTLVTDPAEETLAINVLCGVVAGMTSSSIANPTDVLKVRMQARGNKSSGYDNIVCSFIKIYKQEGLAGLWR</sequence>
<evidence type="ECO:0000256" key="1">
    <source>
        <dbReference type="ARBA" id="ARBA00004141"/>
    </source>
</evidence>
<dbReference type="SUPFAM" id="SSF103506">
    <property type="entry name" value="Mitochondrial carrier"/>
    <property type="match status" value="1"/>
</dbReference>
<protein>
    <submittedName>
        <fullName evidence="11">Uncharacterized protein</fullName>
    </submittedName>
</protein>
<evidence type="ECO:0000313" key="12">
    <source>
        <dbReference type="Proteomes" id="UP000076420"/>
    </source>
</evidence>
<dbReference type="Pfam" id="PF00153">
    <property type="entry name" value="Mito_carr"/>
    <property type="match status" value="1"/>
</dbReference>
<evidence type="ECO:0000256" key="4">
    <source>
        <dbReference type="ARBA" id="ARBA00022692"/>
    </source>
</evidence>
<evidence type="ECO:0000256" key="9">
    <source>
        <dbReference type="RuleBase" id="RU000488"/>
    </source>
</evidence>
<organism evidence="11 12">
    <name type="scientific">Biomphalaria glabrata</name>
    <name type="common">Bloodfluke planorb</name>
    <name type="synonym">Freshwater snail</name>
    <dbReference type="NCBI Taxonomy" id="6526"/>
    <lineage>
        <taxon>Eukaryota</taxon>
        <taxon>Metazoa</taxon>
        <taxon>Spiralia</taxon>
        <taxon>Lophotrochozoa</taxon>
        <taxon>Mollusca</taxon>
        <taxon>Gastropoda</taxon>
        <taxon>Heterobranchia</taxon>
        <taxon>Euthyneura</taxon>
        <taxon>Panpulmonata</taxon>
        <taxon>Hygrophila</taxon>
        <taxon>Lymnaeoidea</taxon>
        <taxon>Planorbidae</taxon>
        <taxon>Biomphalaria</taxon>
    </lineage>
</organism>